<dbReference type="EMBL" id="JANHOG010000172">
    <property type="protein sequence ID" value="KAJ3557276.1"/>
    <property type="molecule type" value="Genomic_DNA"/>
</dbReference>
<gene>
    <name evidence="1" type="ORF">NM688_g1555</name>
</gene>
<accession>A0ACC1TB59</accession>
<evidence type="ECO:0000313" key="2">
    <source>
        <dbReference type="Proteomes" id="UP001148662"/>
    </source>
</evidence>
<dbReference type="Proteomes" id="UP001148662">
    <property type="component" value="Unassembled WGS sequence"/>
</dbReference>
<name>A0ACC1TB59_9APHY</name>
<protein>
    <submittedName>
        <fullName evidence="1">Uncharacterized protein</fullName>
    </submittedName>
</protein>
<keyword evidence="2" id="KW-1185">Reference proteome</keyword>
<reference evidence="1" key="1">
    <citation type="submission" date="2022-07" db="EMBL/GenBank/DDBJ databases">
        <title>Genome Sequence of Phlebia brevispora.</title>
        <authorList>
            <person name="Buettner E."/>
        </authorList>
    </citation>
    <scope>NUCLEOTIDE SEQUENCE</scope>
    <source>
        <strain evidence="1">MPL23</strain>
    </source>
</reference>
<sequence length="217" mass="23870">MYPVRSVRDMRCLSWILRRVIMHCVKPQASGLRGYSSTATLVSLLTACFCRTAAQLDRAGASRARCCPLVSYEEYGSYLNAGNAVEELQYARFQINIPGELYDIRAIITTTRTSKVFKSTHGWDLTIRFEAVYLARVSSGTEELSSGSEDRSSRPYPSPLSSFPSHSDLLVRPRSLSIPVTIPTPAALKTPTIRSSSAASRVSLPSSRKMGSIPEIS</sequence>
<comment type="caution">
    <text evidence="1">The sequence shown here is derived from an EMBL/GenBank/DDBJ whole genome shotgun (WGS) entry which is preliminary data.</text>
</comment>
<organism evidence="1 2">
    <name type="scientific">Phlebia brevispora</name>
    <dbReference type="NCBI Taxonomy" id="194682"/>
    <lineage>
        <taxon>Eukaryota</taxon>
        <taxon>Fungi</taxon>
        <taxon>Dikarya</taxon>
        <taxon>Basidiomycota</taxon>
        <taxon>Agaricomycotina</taxon>
        <taxon>Agaricomycetes</taxon>
        <taxon>Polyporales</taxon>
        <taxon>Meruliaceae</taxon>
        <taxon>Phlebia</taxon>
    </lineage>
</organism>
<proteinExistence type="predicted"/>
<evidence type="ECO:0000313" key="1">
    <source>
        <dbReference type="EMBL" id="KAJ3557276.1"/>
    </source>
</evidence>